<name>A0A5C0AZW8_9BURK</name>
<dbReference type="EMBL" id="CP043046">
    <property type="protein sequence ID" value="QEI07164.1"/>
    <property type="molecule type" value="Genomic_DNA"/>
</dbReference>
<protein>
    <submittedName>
        <fullName evidence="2">DUF4214 domain-containing protein</fullName>
    </submittedName>
</protein>
<dbReference type="Proteomes" id="UP000325161">
    <property type="component" value="Chromosome"/>
</dbReference>
<evidence type="ECO:0000313" key="2">
    <source>
        <dbReference type="EMBL" id="QEI07164.1"/>
    </source>
</evidence>
<gene>
    <name evidence="2" type="ORF">FXN63_15935</name>
</gene>
<dbReference type="AlphaFoldDB" id="A0A5C0AZW8"/>
<sequence length="933" mass="93155">MATTPTAQQLAITNLYTALFNRAPDANGLAFWTGAILNGASLDTITQGFLNSPESNAIYLPAYTSEQFISAFYATVFGRAPDSNGLDFWVKALEAAGGQDSLAAKALVVSQINTIINSPLDTKPADLTDAEYAQTLADRATFANKVAVGVYFALDTPGTNLDLAKKALAPVNANPSTVDNGKQVADGTPLTSSPSAPAVTVPTLRLIEGTEGADTFDFTHLTIGVDTIVDGLGGDDTLNYVDSSSTGMSFPAIVVRNVETINIRNVNTAGTSAESVRYNTPLNLPVGESLTLGGITVTATGGNATGTEIAAAIASGATNGNAAVSGALPGYTKVISGTSVILTSTVLGNVPDLRVSGTSFNTGAIGSITQGGNGTRDYVGAASLTNATLLNSDLSTAAISFNGMLAGQKLGVIGNNVITNGDVNGNYLSDVTTATVVLTGGTKMSMLTLTGTGLGNVLMTSTGLANQVTSLMLSSATTALEVNAATNLLIGTPGVVASGTTSGAALRTVTVSGAASSVALGTISSTVLSSIDASGLTGGGVSATISSPTVTFTGGGGNDFIGLAAGVVITSAIDAGAGSADTIGFTTSASLTTDTAALITGFEVLQLSAQSGVQTYDTTLIAGITAIKVAQSLGSVALTKLGAGAALTVSGSVSGAGLSLSLDDDSGNADILDLTLDNGLTPGSGLGGGVSLSTLKAVNVETITLHSKGWVLEGLIGNAVINDEANTTLSKVVIDGDQPISFDTGSLTNSVPLTIDASAATAYLMVNGHAATKAFSVNVASTGASIRSGNGGDAITLASSGPAIDTIIYTSASQSRQDFVNAAGTAAATQDEIVNFQFGADKINLAGLNLAADRAVLVSKNFATTTDLVTAESSADFFKDGDGVTRGVVAATVGADTYVIVDANRNGLFNAENDLVIKLAGVTAIHEVSFWFT</sequence>
<reference evidence="2 3" key="1">
    <citation type="submission" date="2019-08" db="EMBL/GenBank/DDBJ databases">
        <title>Amphibian skin-associated Pigmentiphaga: genome sequence and occurrence across geography and hosts.</title>
        <authorList>
            <person name="Bletz M.C."/>
            <person name="Bunk B."/>
            <person name="Sproeer C."/>
            <person name="Biwer P."/>
            <person name="Reiter S."/>
            <person name="Rabemananjara F.C.E."/>
            <person name="Schulz S."/>
            <person name="Overmann J."/>
            <person name="Vences M."/>
        </authorList>
    </citation>
    <scope>NUCLEOTIDE SEQUENCE [LARGE SCALE GENOMIC DNA]</scope>
    <source>
        <strain evidence="2 3">Mada1488</strain>
    </source>
</reference>
<evidence type="ECO:0000259" key="1">
    <source>
        <dbReference type="Pfam" id="PF13946"/>
    </source>
</evidence>
<keyword evidence="3" id="KW-1185">Reference proteome</keyword>
<dbReference type="Pfam" id="PF13946">
    <property type="entry name" value="DUF4214"/>
    <property type="match status" value="1"/>
</dbReference>
<organism evidence="2 3">
    <name type="scientific">Pigmentiphaga aceris</name>
    <dbReference type="NCBI Taxonomy" id="1940612"/>
    <lineage>
        <taxon>Bacteria</taxon>
        <taxon>Pseudomonadati</taxon>
        <taxon>Pseudomonadota</taxon>
        <taxon>Betaproteobacteria</taxon>
        <taxon>Burkholderiales</taxon>
        <taxon>Alcaligenaceae</taxon>
        <taxon>Pigmentiphaga</taxon>
    </lineage>
</organism>
<proteinExistence type="predicted"/>
<dbReference type="OrthoDB" id="8749115at2"/>
<dbReference type="Gene3D" id="1.10.3130.20">
    <property type="entry name" value="Phycobilisome linker domain"/>
    <property type="match status" value="1"/>
</dbReference>
<dbReference type="InterPro" id="IPR038255">
    <property type="entry name" value="PBS_linker_sf"/>
</dbReference>
<dbReference type="KEGG" id="pacr:FXN63_15935"/>
<evidence type="ECO:0000313" key="3">
    <source>
        <dbReference type="Proteomes" id="UP000325161"/>
    </source>
</evidence>
<feature type="domain" description="DUF4214" evidence="1">
    <location>
        <begin position="47"/>
        <end position="95"/>
    </location>
</feature>
<dbReference type="RefSeq" id="WP_148816211.1">
    <property type="nucleotide sequence ID" value="NZ_CP043046.1"/>
</dbReference>
<dbReference type="InterPro" id="IPR025282">
    <property type="entry name" value="DUF4214"/>
</dbReference>
<accession>A0A5C0AZW8</accession>